<dbReference type="SUPFAM" id="SSF53271">
    <property type="entry name" value="PRTase-like"/>
    <property type="match status" value="1"/>
</dbReference>
<evidence type="ECO:0000259" key="8">
    <source>
        <dbReference type="PROSITE" id="PS51278"/>
    </source>
</evidence>
<dbReference type="UniPathway" id="UPA00074">
    <property type="reaction ID" value="UER00124"/>
</dbReference>
<dbReference type="InterPro" id="IPR017932">
    <property type="entry name" value="GATase_2_dom"/>
</dbReference>
<dbReference type="InterPro" id="IPR005854">
    <property type="entry name" value="PurF"/>
</dbReference>
<dbReference type="GO" id="GO:0009113">
    <property type="term" value="P:purine nucleobase biosynthetic process"/>
    <property type="evidence" value="ECO:0007669"/>
    <property type="project" value="InterPro"/>
</dbReference>
<dbReference type="CDD" id="cd06223">
    <property type="entry name" value="PRTases_typeI"/>
    <property type="match status" value="1"/>
</dbReference>
<dbReference type="HAMAP" id="MF_01931">
    <property type="entry name" value="PurF"/>
    <property type="match status" value="1"/>
</dbReference>
<dbReference type="Pfam" id="PF13522">
    <property type="entry name" value="GATase_6"/>
    <property type="match status" value="1"/>
</dbReference>
<proteinExistence type="inferred from homology"/>
<evidence type="ECO:0000256" key="3">
    <source>
        <dbReference type="ARBA" id="ARBA00011941"/>
    </source>
</evidence>
<dbReference type="Gene3D" id="3.60.20.10">
    <property type="entry name" value="Glutamine Phosphoribosylpyrophosphate, subunit 1, domain 1"/>
    <property type="match status" value="1"/>
</dbReference>
<dbReference type="GO" id="GO:0006189">
    <property type="term" value="P:'de novo' IMP biosynthetic process"/>
    <property type="evidence" value="ECO:0007669"/>
    <property type="project" value="UniProtKB-UniPathway"/>
</dbReference>
<dbReference type="AlphaFoldDB" id="A0A3B0S3D8"/>
<dbReference type="InterPro" id="IPR000836">
    <property type="entry name" value="PRTase_dom"/>
</dbReference>
<evidence type="ECO:0000256" key="5">
    <source>
        <dbReference type="ARBA" id="ARBA00022679"/>
    </source>
</evidence>
<dbReference type="EMBL" id="UOEI01000230">
    <property type="protein sequence ID" value="VAV98322.1"/>
    <property type="molecule type" value="Genomic_DNA"/>
</dbReference>
<keyword evidence="4 9" id="KW-0328">Glycosyltransferase</keyword>
<accession>A0A3B0S3D8</accession>
<comment type="pathway">
    <text evidence="1">Purine metabolism; IMP biosynthesis via de novo pathway; N(1)-(5-phospho-D-ribosyl)glycinamide from 5-phospho-alpha-D-ribose 1-diphosphate: step 1/2.</text>
</comment>
<organism evidence="9">
    <name type="scientific">hydrothermal vent metagenome</name>
    <dbReference type="NCBI Taxonomy" id="652676"/>
    <lineage>
        <taxon>unclassified sequences</taxon>
        <taxon>metagenomes</taxon>
        <taxon>ecological metagenomes</taxon>
    </lineage>
</organism>
<evidence type="ECO:0000313" key="9">
    <source>
        <dbReference type="EMBL" id="VAV98322.1"/>
    </source>
</evidence>
<reference evidence="9" key="1">
    <citation type="submission" date="2018-06" db="EMBL/GenBank/DDBJ databases">
        <authorList>
            <person name="Zhirakovskaya E."/>
        </authorList>
    </citation>
    <scope>NUCLEOTIDE SEQUENCE</scope>
</reference>
<feature type="domain" description="Glutamine amidotransferase type-2" evidence="8">
    <location>
        <begin position="18"/>
        <end position="236"/>
    </location>
</feature>
<dbReference type="PROSITE" id="PS51278">
    <property type="entry name" value="GATASE_TYPE_2"/>
    <property type="match status" value="1"/>
</dbReference>
<evidence type="ECO:0000256" key="1">
    <source>
        <dbReference type="ARBA" id="ARBA00005209"/>
    </source>
</evidence>
<dbReference type="SUPFAM" id="SSF56235">
    <property type="entry name" value="N-terminal nucleophile aminohydrolases (Ntn hydrolases)"/>
    <property type="match status" value="1"/>
</dbReference>
<dbReference type="Gene3D" id="3.40.50.2020">
    <property type="match status" value="1"/>
</dbReference>
<evidence type="ECO:0000256" key="7">
    <source>
        <dbReference type="ARBA" id="ARBA00022962"/>
    </source>
</evidence>
<dbReference type="InterPro" id="IPR029055">
    <property type="entry name" value="Ntn_hydrolases_N"/>
</dbReference>
<dbReference type="Pfam" id="PF00156">
    <property type="entry name" value="Pribosyltran"/>
    <property type="match status" value="1"/>
</dbReference>
<evidence type="ECO:0000256" key="4">
    <source>
        <dbReference type="ARBA" id="ARBA00022676"/>
    </source>
</evidence>
<dbReference type="InterPro" id="IPR029057">
    <property type="entry name" value="PRTase-like"/>
</dbReference>
<keyword evidence="5 9" id="KW-0808">Transferase</keyword>
<dbReference type="InterPro" id="IPR035584">
    <property type="entry name" value="PurF_N"/>
</dbReference>
<evidence type="ECO:0000256" key="6">
    <source>
        <dbReference type="ARBA" id="ARBA00022755"/>
    </source>
</evidence>
<dbReference type="NCBIfam" id="TIGR01134">
    <property type="entry name" value="purF"/>
    <property type="match status" value="1"/>
</dbReference>
<sequence>MSEHAVPDPTLDHPGEACGVFGITGPGIDAARLSYFGLFALQHRGQESAGIAVSDKDNLTVYKDLGLVAQVFDESILAGLAGDLAIGHTRYSTTGSNNWENSQPVFRHLGTNGIALAHNGNLTNTSDLAARLGPLAATTDSELMTEAIGRAMSDDGLSFEEALMTTLPTLEGAFTLAVMDRTTLVGVRDPHGFRPLCLGRLTESWVIASETAALDILGAQFVRQVAPGEMVVIDADGPHSRFPFADVQPRLCVFEFVYFARPDSTLLGQTIHSTRQEMGRRLARQAPIAADITVPVPESGIPAAQGYAEVSGIPYTDGIVKNRYVGRTFIQPAQAMRDRGVRMKLNAMPGIVAGKRVVLVDDSIVRGSTTSQLVALMRDAGATEVHLRISSPPYRWPCFYGMDTGDRSTLLAADKSIEEIAEELDVDSLVYLDLENLIQATGTGADAFCTACLSGDYPTDVPIADNKFLLERSP</sequence>
<comment type="similarity">
    <text evidence="2">In the C-terminal section; belongs to the purine/pyrimidine phosphoribosyltransferase family.</text>
</comment>
<gene>
    <name evidence="9" type="ORF">MNBD_ACTINO01-17</name>
</gene>
<name>A0A3B0S3D8_9ZZZZ</name>
<dbReference type="GO" id="GO:0004044">
    <property type="term" value="F:amidophosphoribosyltransferase activity"/>
    <property type="evidence" value="ECO:0007669"/>
    <property type="project" value="UniProtKB-EC"/>
</dbReference>
<protein>
    <recommendedName>
        <fullName evidence="3">amidophosphoribosyltransferase</fullName>
        <ecNumber evidence="3">2.4.2.14</ecNumber>
    </recommendedName>
</protein>
<keyword evidence="7" id="KW-0315">Glutamine amidotransferase</keyword>
<dbReference type="PIRSF" id="PIRSF000485">
    <property type="entry name" value="Amd_phspho_trans"/>
    <property type="match status" value="1"/>
</dbReference>
<dbReference type="PANTHER" id="PTHR11907">
    <property type="entry name" value="AMIDOPHOSPHORIBOSYLTRANSFERASE"/>
    <property type="match status" value="1"/>
</dbReference>
<keyword evidence="6" id="KW-0658">Purine biosynthesis</keyword>
<dbReference type="CDD" id="cd00715">
    <property type="entry name" value="GPATase_N"/>
    <property type="match status" value="1"/>
</dbReference>
<dbReference type="EC" id="2.4.2.14" evidence="3"/>
<evidence type="ECO:0000256" key="2">
    <source>
        <dbReference type="ARBA" id="ARBA00010138"/>
    </source>
</evidence>